<evidence type="ECO:0000313" key="2">
    <source>
        <dbReference type="Proteomes" id="UP000000600"/>
    </source>
</evidence>
<dbReference type="AlphaFoldDB" id="A0DIJ1"/>
<keyword evidence="2" id="KW-1185">Reference proteome</keyword>
<dbReference type="Proteomes" id="UP000000600">
    <property type="component" value="Unassembled WGS sequence"/>
</dbReference>
<dbReference type="GeneID" id="5036040"/>
<accession>A0DIJ1</accession>
<name>A0DIJ1_PARTE</name>
<dbReference type="InParanoid" id="A0DIJ1"/>
<reference evidence="1 2" key="1">
    <citation type="journal article" date="2006" name="Nature">
        <title>Global trends of whole-genome duplications revealed by the ciliate Paramecium tetraurelia.</title>
        <authorList>
            <consortium name="Genoscope"/>
            <person name="Aury J.-M."/>
            <person name="Jaillon O."/>
            <person name="Duret L."/>
            <person name="Noel B."/>
            <person name="Jubin C."/>
            <person name="Porcel B.M."/>
            <person name="Segurens B."/>
            <person name="Daubin V."/>
            <person name="Anthouard V."/>
            <person name="Aiach N."/>
            <person name="Arnaiz O."/>
            <person name="Billaut A."/>
            <person name="Beisson J."/>
            <person name="Blanc I."/>
            <person name="Bouhouche K."/>
            <person name="Camara F."/>
            <person name="Duharcourt S."/>
            <person name="Guigo R."/>
            <person name="Gogendeau D."/>
            <person name="Katinka M."/>
            <person name="Keller A.-M."/>
            <person name="Kissmehl R."/>
            <person name="Klotz C."/>
            <person name="Koll F."/>
            <person name="Le Moue A."/>
            <person name="Lepere C."/>
            <person name="Malinsky S."/>
            <person name="Nowacki M."/>
            <person name="Nowak J.K."/>
            <person name="Plattner H."/>
            <person name="Poulain J."/>
            <person name="Ruiz F."/>
            <person name="Serrano V."/>
            <person name="Zagulski M."/>
            <person name="Dessen P."/>
            <person name="Betermier M."/>
            <person name="Weissenbach J."/>
            <person name="Scarpelli C."/>
            <person name="Schachter V."/>
            <person name="Sperling L."/>
            <person name="Meyer E."/>
            <person name="Cohen J."/>
            <person name="Wincker P."/>
        </authorList>
    </citation>
    <scope>NUCLEOTIDE SEQUENCE [LARGE SCALE GENOMIC DNA]</scope>
    <source>
        <strain evidence="1 2">Stock d4-2</strain>
    </source>
</reference>
<gene>
    <name evidence="1" type="ORF">GSPATT00039522001</name>
</gene>
<proteinExistence type="predicted"/>
<dbReference type="EMBL" id="CT868451">
    <property type="protein sequence ID" value="CAK82858.1"/>
    <property type="molecule type" value="Genomic_DNA"/>
</dbReference>
<dbReference type="HOGENOM" id="CLU_1182141_0_0_1"/>
<protein>
    <submittedName>
        <fullName evidence="1">Uncharacterized protein</fullName>
    </submittedName>
</protein>
<sequence>MGYGSKSSQPLWSEYGQFPTPYGRNTNTLSFYEMLKQDYSNLTSDNCYKDILAEFQPSLIINNVLPEDGMRSYVTIQRVSQNPILKSQGALIFKGEFVDYKGYDLRLLLQIQRQFNFRECTTIETKFIIIQKPLKDAIQYQFNFYQFVVNCRNSSQTFVIIILSYYEQKINLYHSQQQIFSHSKILLKESIYNYLLFHLQLDFNKIKFQNQCLTIHIIFQIQSLMLCVLRSSVAK</sequence>
<organism evidence="1 2">
    <name type="scientific">Paramecium tetraurelia</name>
    <dbReference type="NCBI Taxonomy" id="5888"/>
    <lineage>
        <taxon>Eukaryota</taxon>
        <taxon>Sar</taxon>
        <taxon>Alveolata</taxon>
        <taxon>Ciliophora</taxon>
        <taxon>Intramacronucleata</taxon>
        <taxon>Oligohymenophorea</taxon>
        <taxon>Peniculida</taxon>
        <taxon>Parameciidae</taxon>
        <taxon>Paramecium</taxon>
    </lineage>
</organism>
<dbReference type="RefSeq" id="XP_001450255.1">
    <property type="nucleotide sequence ID" value="XM_001450218.1"/>
</dbReference>
<dbReference type="KEGG" id="ptm:GSPATT00039522001"/>
<evidence type="ECO:0000313" key="1">
    <source>
        <dbReference type="EMBL" id="CAK82858.1"/>
    </source>
</evidence>